<reference evidence="1 2" key="1">
    <citation type="submission" date="2020-01" db="EMBL/GenBank/DDBJ databases">
        <title>Genomes of bacteria type strains.</title>
        <authorList>
            <person name="Chen J."/>
            <person name="Zhu S."/>
            <person name="Yang J."/>
        </authorList>
    </citation>
    <scope>NUCLEOTIDE SEQUENCE [LARGE SCALE GENOMIC DNA]</scope>
    <source>
        <strain evidence="1 2">DSM 16655</strain>
    </source>
</reference>
<proteinExistence type="predicted"/>
<evidence type="ECO:0000313" key="1">
    <source>
        <dbReference type="EMBL" id="MCO6409480.1"/>
    </source>
</evidence>
<gene>
    <name evidence="1" type="ORF">GTW23_14960</name>
</gene>
<sequence length="159" mass="18131">MTIVGKMSWEQTFRDTVEGRPGLFTAEISADNGLLGVNKPISKGAKPQPHLVVELLRSDIPLTKELRAIIADFLDPNAQTAFWFKPFGRRNKGRHPDWKTWHMDAAIFVEKNSEDRGTFEAAVQGAMQKYGLQRSQVTDACKILKEVRKYERSLREEDL</sequence>
<dbReference type="Proteomes" id="UP001320715">
    <property type="component" value="Unassembled WGS sequence"/>
</dbReference>
<keyword evidence="2" id="KW-1185">Reference proteome</keyword>
<protein>
    <submittedName>
        <fullName evidence="1">Uncharacterized protein</fullName>
    </submittedName>
</protein>
<comment type="caution">
    <text evidence="1">The sequence shown here is derived from an EMBL/GenBank/DDBJ whole genome shotgun (WGS) entry which is preliminary data.</text>
</comment>
<dbReference type="RefSeq" id="WP_252916349.1">
    <property type="nucleotide sequence ID" value="NZ_JAAAML010000003.1"/>
</dbReference>
<evidence type="ECO:0000313" key="2">
    <source>
        <dbReference type="Proteomes" id="UP001320715"/>
    </source>
</evidence>
<name>A0ABT1CTF8_9HYPH</name>
<organism evidence="1 2">
    <name type="scientific">Hoeflea alexandrii</name>
    <dbReference type="NCBI Taxonomy" id="288436"/>
    <lineage>
        <taxon>Bacteria</taxon>
        <taxon>Pseudomonadati</taxon>
        <taxon>Pseudomonadota</taxon>
        <taxon>Alphaproteobacteria</taxon>
        <taxon>Hyphomicrobiales</taxon>
        <taxon>Rhizobiaceae</taxon>
        <taxon>Hoeflea</taxon>
    </lineage>
</organism>
<accession>A0ABT1CTF8</accession>
<dbReference type="EMBL" id="JAAAML010000003">
    <property type="protein sequence ID" value="MCO6409480.1"/>
    <property type="molecule type" value="Genomic_DNA"/>
</dbReference>